<dbReference type="EMBL" id="QYUQ01000002">
    <property type="protein sequence ID" value="RJG01816.1"/>
    <property type="molecule type" value="Genomic_DNA"/>
</dbReference>
<gene>
    <name evidence="1" type="ORF">D3878_09680</name>
</gene>
<protein>
    <submittedName>
        <fullName evidence="1">Uncharacterized protein</fullName>
    </submittedName>
</protein>
<dbReference type="OrthoDB" id="3637315at2"/>
<name>A0A3A3GHR9_9BURK</name>
<reference evidence="2" key="1">
    <citation type="submission" date="2018-09" db="EMBL/GenBank/DDBJ databases">
        <authorList>
            <person name="Zhu H."/>
        </authorList>
    </citation>
    <scope>NUCLEOTIDE SEQUENCE [LARGE SCALE GENOMIC DNA]</scope>
    <source>
        <strain evidence="2">K1S02-23</strain>
    </source>
</reference>
<accession>A0A3A3GHR9</accession>
<dbReference type="Proteomes" id="UP000266327">
    <property type="component" value="Unassembled WGS sequence"/>
</dbReference>
<dbReference type="AlphaFoldDB" id="A0A3A3GHR9"/>
<evidence type="ECO:0000313" key="1">
    <source>
        <dbReference type="EMBL" id="RJG01816.1"/>
    </source>
</evidence>
<keyword evidence="2" id="KW-1185">Reference proteome</keyword>
<comment type="caution">
    <text evidence="1">The sequence shown here is derived from an EMBL/GenBank/DDBJ whole genome shotgun (WGS) entry which is preliminary data.</text>
</comment>
<organism evidence="1 2">
    <name type="scientific">Noviherbaspirillum sedimenti</name>
    <dbReference type="NCBI Taxonomy" id="2320865"/>
    <lineage>
        <taxon>Bacteria</taxon>
        <taxon>Pseudomonadati</taxon>
        <taxon>Pseudomonadota</taxon>
        <taxon>Betaproteobacteria</taxon>
        <taxon>Burkholderiales</taxon>
        <taxon>Oxalobacteraceae</taxon>
        <taxon>Noviherbaspirillum</taxon>
    </lineage>
</organism>
<evidence type="ECO:0000313" key="2">
    <source>
        <dbReference type="Proteomes" id="UP000266327"/>
    </source>
</evidence>
<proteinExistence type="predicted"/>
<sequence>MNARTPHRDAIRILFILNAGSMPWADPNDPTVAKIFKGEARLHAFDFWMRNPDYLASELLDGYEATGNATHRQAAEAIFESDEPDLRRIPMIRYLFGAYERLDDALSLLRSRDLVRITGIKGKVKVHETNFILTVRGVDVCSNAVVQEPILKWYAQRAALVADIAGTRGGGALKDKQYEQATYAQTQLGGIIPPIGTDVQRRLNQLKQTA</sequence>